<dbReference type="Pfam" id="PF16653">
    <property type="entry name" value="Sacchrp_dh_C"/>
    <property type="match status" value="1"/>
</dbReference>
<keyword evidence="5" id="KW-1185">Reference proteome</keyword>
<dbReference type="SUPFAM" id="SSF51735">
    <property type="entry name" value="NAD(P)-binding Rossmann-fold domains"/>
    <property type="match status" value="1"/>
</dbReference>
<evidence type="ECO:0000256" key="1">
    <source>
        <dbReference type="ARBA" id="ARBA00023002"/>
    </source>
</evidence>
<organism evidence="4 5">
    <name type="scientific">Caryophanon tenue</name>
    <dbReference type="NCBI Taxonomy" id="33978"/>
    <lineage>
        <taxon>Bacteria</taxon>
        <taxon>Bacillati</taxon>
        <taxon>Bacillota</taxon>
        <taxon>Bacilli</taxon>
        <taxon>Bacillales</taxon>
        <taxon>Caryophanaceae</taxon>
        <taxon>Caryophanon</taxon>
    </lineage>
</organism>
<dbReference type="SUPFAM" id="SSF55347">
    <property type="entry name" value="Glyceraldehyde-3-phosphate dehydrogenase-like, C-terminal domain"/>
    <property type="match status" value="1"/>
</dbReference>
<dbReference type="Proteomes" id="UP000093199">
    <property type="component" value="Unassembled WGS sequence"/>
</dbReference>
<dbReference type="RefSeq" id="WP_066546701.1">
    <property type="nucleotide sequence ID" value="NZ_MASJ01000034.1"/>
</dbReference>
<accession>A0A1C0Y8P3</accession>
<dbReference type="PANTHER" id="PTHR11133:SF22">
    <property type="entry name" value="ALPHA-AMINOADIPIC SEMIALDEHYDE SYNTHASE, MITOCHONDRIAL"/>
    <property type="match status" value="1"/>
</dbReference>
<dbReference type="InterPro" id="IPR036291">
    <property type="entry name" value="NAD(P)-bd_dom_sf"/>
</dbReference>
<proteinExistence type="predicted"/>
<dbReference type="AlphaFoldDB" id="A0A1C0Y8P3"/>
<dbReference type="InterPro" id="IPR032095">
    <property type="entry name" value="Sacchrp_dh-like_C"/>
</dbReference>
<dbReference type="Pfam" id="PF03435">
    <property type="entry name" value="Sacchrp_dh_NADP"/>
    <property type="match status" value="1"/>
</dbReference>
<gene>
    <name evidence="4" type="ORF">A6M13_04270</name>
</gene>
<dbReference type="PANTHER" id="PTHR11133">
    <property type="entry name" value="SACCHAROPINE DEHYDROGENASE"/>
    <property type="match status" value="1"/>
</dbReference>
<keyword evidence="1" id="KW-0560">Oxidoreductase</keyword>
<dbReference type="InterPro" id="IPR005097">
    <property type="entry name" value="Sacchrp_dh_NADP-bd"/>
</dbReference>
<dbReference type="EMBL" id="MASJ01000034">
    <property type="protein sequence ID" value="OCS83505.1"/>
    <property type="molecule type" value="Genomic_DNA"/>
</dbReference>
<evidence type="ECO:0000259" key="3">
    <source>
        <dbReference type="Pfam" id="PF16653"/>
    </source>
</evidence>
<dbReference type="Gene3D" id="3.40.50.720">
    <property type="entry name" value="NAD(P)-binding Rossmann-like Domain"/>
    <property type="match status" value="1"/>
</dbReference>
<evidence type="ECO:0000313" key="4">
    <source>
        <dbReference type="EMBL" id="OCS83505.1"/>
    </source>
</evidence>
<dbReference type="OrthoDB" id="9769367at2"/>
<evidence type="ECO:0000313" key="5">
    <source>
        <dbReference type="Proteomes" id="UP000093199"/>
    </source>
</evidence>
<sequence length="389" mass="42362">MKIVVLGAGLMGREIARDLVNSSQVTRVILADQQPVTADVLEQLNSPKIQFVQMDARDEGQLRRVIASGEAVVNALFYEFNEVVAQMALETGVHLVDLGGHIDGVTDRILALDEAAKAKNIVMIPDMGLAPGMTNVLVGYGASKLDEVTSIKLYVGGIPIHPKPPLEYAHVFSLDGMFDHYTKPTMVVERGEEKLKPSLSGIEPIYVEGFGILECFYTAGGISTLHRTFPGVHTLAYKTIRYKGHAEKFKLLTDLGFLDAAYQLSVNGQLVPVRDVTRDVLKEKLALGNEADATILRVIVSGEKADEQVTYEYELVVKKEPMSATSAMSRTTGATASSVVQMILDGTISERGVRPPEIAVPGAVYIDAMAQRGINIRETIHQSSIIVKW</sequence>
<name>A0A1C0Y8P3_9BACL</name>
<feature type="domain" description="Saccharopine dehydrogenase-like C-terminal" evidence="3">
    <location>
        <begin position="128"/>
        <end position="374"/>
    </location>
</feature>
<comment type="caution">
    <text evidence="4">The sequence shown here is derived from an EMBL/GenBank/DDBJ whole genome shotgun (WGS) entry which is preliminary data.</text>
</comment>
<protein>
    <submittedName>
        <fullName evidence="4">Saccharopine dehydrogenase</fullName>
    </submittedName>
</protein>
<dbReference type="STRING" id="33978.A6M13_04270"/>
<dbReference type="GO" id="GO:0016491">
    <property type="term" value="F:oxidoreductase activity"/>
    <property type="evidence" value="ECO:0007669"/>
    <property type="project" value="UniProtKB-KW"/>
</dbReference>
<reference evidence="4 5" key="1">
    <citation type="submission" date="2016-07" db="EMBL/GenBank/DDBJ databases">
        <title>Caryophanon tenue genome sequencing.</title>
        <authorList>
            <person name="Verma A."/>
            <person name="Pal Y."/>
            <person name="Krishnamurthi S."/>
        </authorList>
    </citation>
    <scope>NUCLEOTIDE SEQUENCE [LARGE SCALE GENOMIC DNA]</scope>
    <source>
        <strain evidence="4 5">DSM 14152</strain>
    </source>
</reference>
<feature type="domain" description="Saccharopine dehydrogenase NADP binding" evidence="2">
    <location>
        <begin position="3"/>
        <end position="123"/>
    </location>
</feature>
<dbReference type="Gene3D" id="3.30.360.10">
    <property type="entry name" value="Dihydrodipicolinate Reductase, domain 2"/>
    <property type="match status" value="1"/>
</dbReference>
<evidence type="ECO:0000259" key="2">
    <source>
        <dbReference type="Pfam" id="PF03435"/>
    </source>
</evidence>
<dbReference type="InterPro" id="IPR051168">
    <property type="entry name" value="AASS"/>
</dbReference>